<dbReference type="RefSeq" id="WP_210681922.1">
    <property type="nucleotide sequence ID" value="NZ_JAGMWN010000004.1"/>
</dbReference>
<dbReference type="EMBL" id="JAGMWN010000004">
    <property type="protein sequence ID" value="MBP5857335.1"/>
    <property type="molecule type" value="Genomic_DNA"/>
</dbReference>
<protein>
    <submittedName>
        <fullName evidence="2">Polymer-forming cytoskeletal protein</fullName>
    </submittedName>
</protein>
<organism evidence="2 3">
    <name type="scientific">Marivibrio halodurans</name>
    <dbReference type="NCBI Taxonomy" id="2039722"/>
    <lineage>
        <taxon>Bacteria</taxon>
        <taxon>Pseudomonadati</taxon>
        <taxon>Pseudomonadota</taxon>
        <taxon>Alphaproteobacteria</taxon>
        <taxon>Rhodospirillales</taxon>
        <taxon>Rhodospirillaceae</taxon>
        <taxon>Marivibrio</taxon>
    </lineage>
</organism>
<sequence length="150" mass="15298">MTVLGEIVGECDVSLDGRLEGNLRCRKLVIGPSGELIGGAIAQNVHVKGTVKGDIQAVQVTLDSTATVLGNVRHEVLSVAAGARVEGHYTQGLAKPERKVSVDAIRDPQARGLHRPSSKPVFPAGNPPVPVAVGGGSGAKIAASVAKADI</sequence>
<evidence type="ECO:0000313" key="2">
    <source>
        <dbReference type="EMBL" id="MBP5857335.1"/>
    </source>
</evidence>
<proteinExistence type="inferred from homology"/>
<evidence type="ECO:0000313" key="3">
    <source>
        <dbReference type="Proteomes" id="UP000672602"/>
    </source>
</evidence>
<dbReference type="PANTHER" id="PTHR35024">
    <property type="entry name" value="HYPOTHETICAL CYTOSOLIC PROTEIN"/>
    <property type="match status" value="1"/>
</dbReference>
<dbReference type="AlphaFoldDB" id="A0A8J7RZW1"/>
<dbReference type="InterPro" id="IPR007607">
    <property type="entry name" value="BacA/B"/>
</dbReference>
<accession>A0A8J7RZW1</accession>
<dbReference type="PANTHER" id="PTHR35024:SF4">
    <property type="entry name" value="POLYMER-FORMING CYTOSKELETAL PROTEIN"/>
    <property type="match status" value="1"/>
</dbReference>
<keyword evidence="3" id="KW-1185">Reference proteome</keyword>
<evidence type="ECO:0000256" key="1">
    <source>
        <dbReference type="ARBA" id="ARBA00044755"/>
    </source>
</evidence>
<name>A0A8J7RZW1_9PROT</name>
<comment type="caution">
    <text evidence="2">The sequence shown here is derived from an EMBL/GenBank/DDBJ whole genome shotgun (WGS) entry which is preliminary data.</text>
</comment>
<comment type="similarity">
    <text evidence="1">Belongs to the bactofilin family.</text>
</comment>
<gene>
    <name evidence="2" type="ORF">KAJ83_09970</name>
</gene>
<dbReference type="Proteomes" id="UP000672602">
    <property type="component" value="Unassembled WGS sequence"/>
</dbReference>
<reference evidence="2" key="1">
    <citation type="submission" date="2021-04" db="EMBL/GenBank/DDBJ databases">
        <authorList>
            <person name="Zhang D.-C."/>
        </authorList>
    </citation>
    <scope>NUCLEOTIDE SEQUENCE</scope>
    <source>
        <strain evidence="2">CGMCC 1.15697</strain>
    </source>
</reference>
<dbReference type="Pfam" id="PF04519">
    <property type="entry name" value="Bactofilin"/>
    <property type="match status" value="1"/>
</dbReference>